<dbReference type="AlphaFoldDB" id="A0A9Q3KXW7"/>
<reference evidence="1" key="1">
    <citation type="submission" date="2021-03" db="EMBL/GenBank/DDBJ databases">
        <title>Draft genome sequence of rust myrtle Austropuccinia psidii MF-1, a brazilian biotype.</title>
        <authorList>
            <person name="Quecine M.C."/>
            <person name="Pachon D.M.R."/>
            <person name="Bonatelli M.L."/>
            <person name="Correr F.H."/>
            <person name="Franceschini L.M."/>
            <person name="Leite T.F."/>
            <person name="Margarido G.R.A."/>
            <person name="Almeida C.A."/>
            <person name="Ferrarezi J.A."/>
            <person name="Labate C.A."/>
        </authorList>
    </citation>
    <scope>NUCLEOTIDE SEQUENCE</scope>
    <source>
        <strain evidence="1">MF-1</strain>
    </source>
</reference>
<evidence type="ECO:0000313" key="1">
    <source>
        <dbReference type="EMBL" id="MBW0589079.1"/>
    </source>
</evidence>
<keyword evidence="2" id="KW-1185">Reference proteome</keyword>
<comment type="caution">
    <text evidence="1">The sequence shown here is derived from an EMBL/GenBank/DDBJ whole genome shotgun (WGS) entry which is preliminary data.</text>
</comment>
<name>A0A9Q3KXW7_9BASI</name>
<dbReference type="Proteomes" id="UP000765509">
    <property type="component" value="Unassembled WGS sequence"/>
</dbReference>
<gene>
    <name evidence="1" type="ORF">O181_128794</name>
</gene>
<dbReference type="EMBL" id="AVOT02132854">
    <property type="protein sequence ID" value="MBW0589079.1"/>
    <property type="molecule type" value="Genomic_DNA"/>
</dbReference>
<protein>
    <submittedName>
        <fullName evidence="1">Uncharacterized protein</fullName>
    </submittedName>
</protein>
<proteinExistence type="predicted"/>
<sequence length="147" mass="16314">MGVLSSIKRRWWQPQIQGACSIQAMNGSRPGQVHSPIEKNQRCLHCQTKCPPYHEALTTQSMVDGEVLKVPLLLRHPPDSHAIDLFPKFECQLIRSNDPGPIVYFPMAVGLGKGKAMLQILRSEVGIFGSDSQMLPQFVDLALNHAS</sequence>
<organism evidence="1 2">
    <name type="scientific">Austropuccinia psidii MF-1</name>
    <dbReference type="NCBI Taxonomy" id="1389203"/>
    <lineage>
        <taxon>Eukaryota</taxon>
        <taxon>Fungi</taxon>
        <taxon>Dikarya</taxon>
        <taxon>Basidiomycota</taxon>
        <taxon>Pucciniomycotina</taxon>
        <taxon>Pucciniomycetes</taxon>
        <taxon>Pucciniales</taxon>
        <taxon>Sphaerophragmiaceae</taxon>
        <taxon>Austropuccinia</taxon>
    </lineage>
</organism>
<evidence type="ECO:0000313" key="2">
    <source>
        <dbReference type="Proteomes" id="UP000765509"/>
    </source>
</evidence>
<accession>A0A9Q3KXW7</accession>